<reference evidence="1" key="1">
    <citation type="submission" date="2015-05" db="UniProtKB">
        <authorList>
            <consortium name="EnsemblMetazoa"/>
        </authorList>
    </citation>
    <scope>IDENTIFICATION</scope>
</reference>
<protein>
    <submittedName>
        <fullName evidence="1">Uncharacterized protein</fullName>
    </submittedName>
</protein>
<dbReference type="AlphaFoldDB" id="T1HLG0"/>
<dbReference type="VEuPathDB" id="VectorBase:RPRC004884"/>
<keyword evidence="2" id="KW-1185">Reference proteome</keyword>
<dbReference type="Proteomes" id="UP000015103">
    <property type="component" value="Unassembled WGS sequence"/>
</dbReference>
<dbReference type="OMA" id="LRFYTIV"/>
<dbReference type="HOGENOM" id="CLU_843546_0_0_1"/>
<evidence type="ECO:0000313" key="1">
    <source>
        <dbReference type="EnsemblMetazoa" id="RPRC004884-PA"/>
    </source>
</evidence>
<organism evidence="1 2">
    <name type="scientific">Rhodnius prolixus</name>
    <name type="common">Triatomid bug</name>
    <dbReference type="NCBI Taxonomy" id="13249"/>
    <lineage>
        <taxon>Eukaryota</taxon>
        <taxon>Metazoa</taxon>
        <taxon>Ecdysozoa</taxon>
        <taxon>Arthropoda</taxon>
        <taxon>Hexapoda</taxon>
        <taxon>Insecta</taxon>
        <taxon>Pterygota</taxon>
        <taxon>Neoptera</taxon>
        <taxon>Paraneoptera</taxon>
        <taxon>Hemiptera</taxon>
        <taxon>Heteroptera</taxon>
        <taxon>Panheteroptera</taxon>
        <taxon>Cimicomorpha</taxon>
        <taxon>Reduviidae</taxon>
        <taxon>Triatominae</taxon>
        <taxon>Rhodnius</taxon>
    </lineage>
</organism>
<name>T1HLG0_RHOPR</name>
<dbReference type="InParanoid" id="T1HLG0"/>
<dbReference type="EnsemblMetazoa" id="RPRC004884-RA">
    <property type="protein sequence ID" value="RPRC004884-PA"/>
    <property type="gene ID" value="RPRC004884"/>
</dbReference>
<accession>T1HLG0</accession>
<dbReference type="EMBL" id="ACPB03025778">
    <property type="status" value="NOT_ANNOTATED_CDS"/>
    <property type="molecule type" value="Genomic_DNA"/>
</dbReference>
<proteinExistence type="predicted"/>
<evidence type="ECO:0000313" key="2">
    <source>
        <dbReference type="Proteomes" id="UP000015103"/>
    </source>
</evidence>
<sequence>KYSTFNIFTSIDATILRIHTIVEKDSTFLIFTAIDAKDSTFNILTAIDAKDSTFNIFTSIDAVILRFYTIVEVRTVYHCTKLERFRSSRKRVISTSSLRICCFYKFSTFNIFTSIDAAILRFYTIVEKYSTFNIFTSIDAVILRFYTIVEKDSTFLIFTAIDAKDSTFNIITAIDAVILRFYTIVEVRTVYHCTKLERFRSSRKQKDSTFDIFTAIDANDSTFNIFTSIDAAMLRFYTILEVRTVYHCTKLERFLSSRNRDISNKNLGMFCFQKDSTFNIFTAIDAVLLRFYTIVEKDSTFDIFTAIDAVILRIHTIVELRTVYHCTKLE</sequence>